<feature type="domain" description="Histidine kinase/HSP90-like ATPase" evidence="1">
    <location>
        <begin position="24"/>
        <end position="136"/>
    </location>
</feature>
<evidence type="ECO:0000313" key="3">
    <source>
        <dbReference type="Proteomes" id="UP000650524"/>
    </source>
</evidence>
<proteinExistence type="predicted"/>
<dbReference type="GO" id="GO:0005524">
    <property type="term" value="F:ATP binding"/>
    <property type="evidence" value="ECO:0007669"/>
    <property type="project" value="UniProtKB-KW"/>
</dbReference>
<name>A0A8J6T409_9DELT</name>
<gene>
    <name evidence="2" type="ORF">H8E19_05660</name>
</gene>
<dbReference type="SUPFAM" id="SSF55874">
    <property type="entry name" value="ATPase domain of HSP90 chaperone/DNA topoisomerase II/histidine kinase"/>
    <property type="match status" value="1"/>
</dbReference>
<dbReference type="EMBL" id="JACNJD010000170">
    <property type="protein sequence ID" value="MBC8176872.1"/>
    <property type="molecule type" value="Genomic_DNA"/>
</dbReference>
<comment type="caution">
    <text evidence="2">The sequence shown here is derived from an EMBL/GenBank/DDBJ whole genome shotgun (WGS) entry which is preliminary data.</text>
</comment>
<evidence type="ECO:0000259" key="1">
    <source>
        <dbReference type="Pfam" id="PF13581"/>
    </source>
</evidence>
<keyword evidence="2" id="KW-0067">ATP-binding</keyword>
<dbReference type="Proteomes" id="UP000650524">
    <property type="component" value="Unassembled WGS sequence"/>
</dbReference>
<dbReference type="InterPro" id="IPR003594">
    <property type="entry name" value="HATPase_dom"/>
</dbReference>
<dbReference type="Pfam" id="PF13581">
    <property type="entry name" value="HATPase_c_2"/>
    <property type="match status" value="1"/>
</dbReference>
<keyword evidence="2" id="KW-0547">Nucleotide-binding</keyword>
<organism evidence="2 3">
    <name type="scientific">Candidatus Desulfacyla euxinica</name>
    <dbReference type="NCBI Taxonomy" id="2841693"/>
    <lineage>
        <taxon>Bacteria</taxon>
        <taxon>Deltaproteobacteria</taxon>
        <taxon>Candidatus Desulfacyla</taxon>
    </lineage>
</organism>
<dbReference type="Gene3D" id="3.30.565.10">
    <property type="entry name" value="Histidine kinase-like ATPase, C-terminal domain"/>
    <property type="match status" value="1"/>
</dbReference>
<dbReference type="InterPro" id="IPR036890">
    <property type="entry name" value="HATPase_C_sf"/>
</dbReference>
<dbReference type="AlphaFoldDB" id="A0A8J6T409"/>
<protein>
    <submittedName>
        <fullName evidence="2">ATP-binding protein</fullName>
    </submittedName>
</protein>
<reference evidence="2 3" key="1">
    <citation type="submission" date="2020-08" db="EMBL/GenBank/DDBJ databases">
        <title>Bridging the membrane lipid divide: bacteria of the FCB group superphylum have the potential to synthesize archaeal ether lipids.</title>
        <authorList>
            <person name="Villanueva L."/>
            <person name="Von Meijenfeldt F.A.B."/>
            <person name="Westbye A.B."/>
            <person name="Yadav S."/>
            <person name="Hopmans E.C."/>
            <person name="Dutilh B.E."/>
            <person name="Sinninghe Damste J.S."/>
        </authorList>
    </citation>
    <scope>NUCLEOTIDE SEQUENCE [LARGE SCALE GENOMIC DNA]</scope>
    <source>
        <strain evidence="2">NIOZ-UU27</strain>
    </source>
</reference>
<accession>A0A8J6T409</accession>
<sequence length="142" mass="15509">MPALTKTFFIKARDFAKAGESSLQIQSILKSIGFTSDLIRRISICAYEAEMNVVMHGGNGELLLTVNPEDIVLDVNDDGPGIEDVELALREGYSTATPEYREMGFGAGMGLPNIKKNTDSLEIDSHNGRGVHLKMSFKVEDS</sequence>
<evidence type="ECO:0000313" key="2">
    <source>
        <dbReference type="EMBL" id="MBC8176872.1"/>
    </source>
</evidence>